<evidence type="ECO:0000256" key="4">
    <source>
        <dbReference type="ARBA" id="ARBA00047878"/>
    </source>
</evidence>
<comment type="catalytic activity">
    <reaction evidence="5">
        <text>13,14-dihydro-15-oxo-PGF2alpha + NADP(+) = 15-oxoprostaglandin F2alpha + NADPH + H(+)</text>
        <dbReference type="Rhea" id="RHEA:50588"/>
        <dbReference type="ChEBI" id="CHEBI:15378"/>
        <dbReference type="ChEBI" id="CHEBI:57783"/>
        <dbReference type="ChEBI" id="CHEBI:58349"/>
        <dbReference type="ChEBI" id="CHEBI:133374"/>
        <dbReference type="ChEBI" id="CHEBI:133409"/>
    </reaction>
    <physiologicalReaction direction="right-to-left" evidence="5">
        <dbReference type="Rhea" id="RHEA:50590"/>
    </physiologicalReaction>
</comment>
<evidence type="ECO:0000256" key="1">
    <source>
        <dbReference type="ARBA" id="ARBA00010460"/>
    </source>
</evidence>
<comment type="caution">
    <text evidence="8">The sequence shown here is derived from an EMBL/GenBank/DDBJ whole genome shotgun (WGS) entry which is preliminary data.</text>
</comment>
<feature type="domain" description="Oxidoreductase N-terminal" evidence="7">
    <location>
        <begin position="28"/>
        <end position="76"/>
    </location>
</feature>
<comment type="catalytic activity">
    <reaction evidence="6">
        <text>13,14-dihydro-15-oxo-prostaglandin E1 + NADP(+) = 15-oxoprostaglandin E1 + NADPH + H(+)</text>
        <dbReference type="Rhea" id="RHEA:50584"/>
        <dbReference type="ChEBI" id="CHEBI:15378"/>
        <dbReference type="ChEBI" id="CHEBI:57401"/>
        <dbReference type="ChEBI" id="CHEBI:57783"/>
        <dbReference type="ChEBI" id="CHEBI:58349"/>
        <dbReference type="ChEBI" id="CHEBI:133408"/>
    </reaction>
    <physiologicalReaction direction="right-to-left" evidence="6">
        <dbReference type="Rhea" id="RHEA:50586"/>
    </physiologicalReaction>
</comment>
<organism evidence="8 9">
    <name type="scientific">Staurois parvus</name>
    <dbReference type="NCBI Taxonomy" id="386267"/>
    <lineage>
        <taxon>Eukaryota</taxon>
        <taxon>Metazoa</taxon>
        <taxon>Chordata</taxon>
        <taxon>Craniata</taxon>
        <taxon>Vertebrata</taxon>
        <taxon>Euteleostomi</taxon>
        <taxon>Amphibia</taxon>
        <taxon>Batrachia</taxon>
        <taxon>Anura</taxon>
        <taxon>Neobatrachia</taxon>
        <taxon>Ranoidea</taxon>
        <taxon>Ranidae</taxon>
        <taxon>Staurois</taxon>
    </lineage>
</organism>
<evidence type="ECO:0000259" key="7">
    <source>
        <dbReference type="Pfam" id="PF16884"/>
    </source>
</evidence>
<dbReference type="EC" id="1.3.1.48" evidence="2"/>
<dbReference type="Gene3D" id="3.90.180.10">
    <property type="entry name" value="Medium-chain alcohol dehydrogenases, catalytic domain"/>
    <property type="match status" value="1"/>
</dbReference>
<dbReference type="Proteomes" id="UP001162483">
    <property type="component" value="Unassembled WGS sequence"/>
</dbReference>
<name>A0ABN9FCA8_9NEOB</name>
<dbReference type="SUPFAM" id="SSF50129">
    <property type="entry name" value="GroES-like"/>
    <property type="match status" value="1"/>
</dbReference>
<keyword evidence="9" id="KW-1185">Reference proteome</keyword>
<evidence type="ECO:0000256" key="3">
    <source>
        <dbReference type="ARBA" id="ARBA00033119"/>
    </source>
</evidence>
<dbReference type="EMBL" id="CATNWA010016634">
    <property type="protein sequence ID" value="CAI9594184.1"/>
    <property type="molecule type" value="Genomic_DNA"/>
</dbReference>
<dbReference type="Pfam" id="PF16884">
    <property type="entry name" value="ADH_N_2"/>
    <property type="match status" value="1"/>
</dbReference>
<comment type="similarity">
    <text evidence="1">Belongs to the NADP-dependent oxidoreductase L4BD family.</text>
</comment>
<accession>A0ABN9FCA8</accession>
<comment type="catalytic activity">
    <reaction evidence="4">
        <text>13,14-dihydro-15-oxo-prostaglandin F1alpha + NADP(+) = 15-oxoprostaglandin F1alpha + NADPH + H(+)</text>
        <dbReference type="Rhea" id="RHEA:50592"/>
        <dbReference type="ChEBI" id="CHEBI:15378"/>
        <dbReference type="ChEBI" id="CHEBI:57783"/>
        <dbReference type="ChEBI" id="CHEBI:58349"/>
        <dbReference type="ChEBI" id="CHEBI:79072"/>
        <dbReference type="ChEBI" id="CHEBI:133411"/>
    </reaction>
    <physiologicalReaction direction="right-to-left" evidence="4">
        <dbReference type="Rhea" id="RHEA:50594"/>
    </physiologicalReaction>
</comment>
<reference evidence="8" key="1">
    <citation type="submission" date="2023-05" db="EMBL/GenBank/DDBJ databases">
        <authorList>
            <person name="Stuckert A."/>
        </authorList>
    </citation>
    <scope>NUCLEOTIDE SEQUENCE</scope>
</reference>
<gene>
    <name evidence="8" type="ORF">SPARVUS_LOCUS11688286</name>
</gene>
<evidence type="ECO:0000256" key="5">
    <source>
        <dbReference type="ARBA" id="ARBA00048290"/>
    </source>
</evidence>
<dbReference type="InterPro" id="IPR011032">
    <property type="entry name" value="GroES-like_sf"/>
</dbReference>
<protein>
    <recommendedName>
        <fullName evidence="3">15-oxoprostaglandin 13-reductase</fullName>
        <ecNumber evidence="2">1.3.1.48</ecNumber>
    </recommendedName>
    <alternativeName>
        <fullName evidence="3">15-oxoprostaglandin 13-reductase</fullName>
    </alternativeName>
</protein>
<proteinExistence type="inferred from homology"/>
<evidence type="ECO:0000256" key="6">
    <source>
        <dbReference type="ARBA" id="ARBA00049070"/>
    </source>
</evidence>
<evidence type="ECO:0000313" key="9">
    <source>
        <dbReference type="Proteomes" id="UP001162483"/>
    </source>
</evidence>
<evidence type="ECO:0000256" key="2">
    <source>
        <dbReference type="ARBA" id="ARBA00011981"/>
    </source>
</evidence>
<sequence length="93" mass="10458">MRIYSSQKMKEGDITIGAQVARLYGREMMKEGDVMIGTQLARVTESKHPGFPVGGYYVAQAGWTTHFISDGKELHALPSCWPESLPNHWHLEP</sequence>
<evidence type="ECO:0000313" key="8">
    <source>
        <dbReference type="EMBL" id="CAI9594184.1"/>
    </source>
</evidence>
<dbReference type="InterPro" id="IPR041694">
    <property type="entry name" value="ADH_N_2"/>
</dbReference>